<name>X1A9X7_9ZZZZ</name>
<sequence>IVRGFSFWFPEPDDEIIPFFDTFLVREKRLKQYKKDIRAAK</sequence>
<gene>
    <name evidence="1" type="ORF">S01H4_25655</name>
</gene>
<accession>X1A9X7</accession>
<dbReference type="AlphaFoldDB" id="X1A9X7"/>
<protein>
    <submittedName>
        <fullName evidence="1">Uncharacterized protein</fullName>
    </submittedName>
</protein>
<comment type="caution">
    <text evidence="1">The sequence shown here is derived from an EMBL/GenBank/DDBJ whole genome shotgun (WGS) entry which is preliminary data.</text>
</comment>
<proteinExistence type="predicted"/>
<reference evidence="1" key="1">
    <citation type="journal article" date="2014" name="Front. Microbiol.">
        <title>High frequency of phylogenetically diverse reductive dehalogenase-homologous genes in deep subseafloor sedimentary metagenomes.</title>
        <authorList>
            <person name="Kawai M."/>
            <person name="Futagami T."/>
            <person name="Toyoda A."/>
            <person name="Takaki Y."/>
            <person name="Nishi S."/>
            <person name="Hori S."/>
            <person name="Arai W."/>
            <person name="Tsubouchi T."/>
            <person name="Morono Y."/>
            <person name="Uchiyama I."/>
            <person name="Ito T."/>
            <person name="Fujiyama A."/>
            <person name="Inagaki F."/>
            <person name="Takami H."/>
        </authorList>
    </citation>
    <scope>NUCLEOTIDE SEQUENCE</scope>
    <source>
        <strain evidence="1">Expedition CK06-06</strain>
    </source>
</reference>
<organism evidence="1">
    <name type="scientific">marine sediment metagenome</name>
    <dbReference type="NCBI Taxonomy" id="412755"/>
    <lineage>
        <taxon>unclassified sequences</taxon>
        <taxon>metagenomes</taxon>
        <taxon>ecological metagenomes</taxon>
    </lineage>
</organism>
<feature type="non-terminal residue" evidence="1">
    <location>
        <position position="1"/>
    </location>
</feature>
<evidence type="ECO:0000313" key="1">
    <source>
        <dbReference type="EMBL" id="GAG78559.1"/>
    </source>
</evidence>
<dbReference type="EMBL" id="BART01012237">
    <property type="protein sequence ID" value="GAG78559.1"/>
    <property type="molecule type" value="Genomic_DNA"/>
</dbReference>